<dbReference type="EMBL" id="BGPR01000833">
    <property type="protein sequence ID" value="GBM37294.1"/>
    <property type="molecule type" value="Genomic_DNA"/>
</dbReference>
<protein>
    <submittedName>
        <fullName evidence="1">Uncharacterized protein</fullName>
    </submittedName>
</protein>
<organism evidence="1 2">
    <name type="scientific">Araneus ventricosus</name>
    <name type="common">Orbweaver spider</name>
    <name type="synonym">Epeira ventricosa</name>
    <dbReference type="NCBI Taxonomy" id="182803"/>
    <lineage>
        <taxon>Eukaryota</taxon>
        <taxon>Metazoa</taxon>
        <taxon>Ecdysozoa</taxon>
        <taxon>Arthropoda</taxon>
        <taxon>Chelicerata</taxon>
        <taxon>Arachnida</taxon>
        <taxon>Araneae</taxon>
        <taxon>Araneomorphae</taxon>
        <taxon>Entelegynae</taxon>
        <taxon>Araneoidea</taxon>
        <taxon>Araneidae</taxon>
        <taxon>Araneus</taxon>
    </lineage>
</organism>
<keyword evidence="2" id="KW-1185">Reference proteome</keyword>
<name>A0A4Y2FCL4_ARAVE</name>
<dbReference type="AlphaFoldDB" id="A0A4Y2FCL4"/>
<evidence type="ECO:0000313" key="2">
    <source>
        <dbReference type="Proteomes" id="UP000499080"/>
    </source>
</evidence>
<comment type="caution">
    <text evidence="1">The sequence shown here is derived from an EMBL/GenBank/DDBJ whole genome shotgun (WGS) entry which is preliminary data.</text>
</comment>
<accession>A0A4Y2FCL4</accession>
<proteinExistence type="predicted"/>
<sequence length="86" mass="10197">MRNLVRADLEVKELKTPNKLFNPDEFQKSVLSHFFFSNVFFHLKTFRENFSMMSVKVNTEIPSQQPRSPPTRLKISLVYANKRRHG</sequence>
<dbReference type="Proteomes" id="UP000499080">
    <property type="component" value="Unassembled WGS sequence"/>
</dbReference>
<evidence type="ECO:0000313" key="1">
    <source>
        <dbReference type="EMBL" id="GBM37294.1"/>
    </source>
</evidence>
<gene>
    <name evidence="1" type="ORF">AVEN_266395_1</name>
</gene>
<reference evidence="1 2" key="1">
    <citation type="journal article" date="2019" name="Sci. Rep.">
        <title>Orb-weaving spider Araneus ventricosus genome elucidates the spidroin gene catalogue.</title>
        <authorList>
            <person name="Kono N."/>
            <person name="Nakamura H."/>
            <person name="Ohtoshi R."/>
            <person name="Moran D.A.P."/>
            <person name="Shinohara A."/>
            <person name="Yoshida Y."/>
            <person name="Fujiwara M."/>
            <person name="Mori M."/>
            <person name="Tomita M."/>
            <person name="Arakawa K."/>
        </authorList>
    </citation>
    <scope>NUCLEOTIDE SEQUENCE [LARGE SCALE GENOMIC DNA]</scope>
</reference>